<dbReference type="InterPro" id="IPR052587">
    <property type="entry name" value="TELO2-interacting_protein_1"/>
</dbReference>
<dbReference type="SUPFAM" id="SSF48371">
    <property type="entry name" value="ARM repeat"/>
    <property type="match status" value="1"/>
</dbReference>
<dbReference type="STRING" id="27349.A0A0L6VAK9"/>
<protein>
    <submittedName>
        <fullName evidence="4">Uncharacterized protein</fullName>
    </submittedName>
</protein>
<dbReference type="EMBL" id="LAVV01006971">
    <property type="protein sequence ID" value="KNZ57587.1"/>
    <property type="molecule type" value="Genomic_DNA"/>
</dbReference>
<keyword evidence="5" id="KW-1185">Reference proteome</keyword>
<dbReference type="PANTHER" id="PTHR18460">
    <property type="entry name" value="TEL2 INTERACTING PROTEIN 1 TTI1 FAMILY MEMBER"/>
    <property type="match status" value="1"/>
</dbReference>
<feature type="domain" description="TTI1 C-terminal TPR" evidence="3">
    <location>
        <begin position="1029"/>
        <end position="1172"/>
    </location>
</feature>
<feature type="non-terminal residue" evidence="4">
    <location>
        <position position="1"/>
    </location>
</feature>
<sequence>LKPLTVPILALLPIKNPTHSLQLLPVIASIKDIVLDHSQPELLTPPMIHYIFFPFEQLYHQVNLKALSESCLNYLLEISSTLVLASKLHDLNPLWTSKETLMLNSILPILIQKNDGSKSNEEAGLNQSPSWTPARSDESASLALDLMIAILYPHFPSETRRTTLSLDHLYQNPAKLPNLPAYQLRFLFQYLVDILDTLYRIYANSKQSSLDRAKKTIQLIRLGLLRLSSSNVPGGNGVDILSTFLPSMTSKLTQLACLLASRRQSSDLLNSTLHTIEWLLVECLDDELPDLQGIFAFSQFQPVEYENGTNERSESDLYGHVMEIASDWKLGQFHTTTASSQRATNATSPASRQDSSAQEILVKRDESWLMMTSAKVSVVLQRLAASLDNHPNPIVQEAWMHVCSRLLERARIALSITKSSAEVPSPADKDAFTVLLEALITARSSRSCDLIRDKINAILANVTRSVPLRSVQLLVHFVRSNFRSLSNLLVKQVSGQDDLIIYFSSRIISSLDIIIDLINLQPRTTHFYQSCFDLIDLDEFQHLSTSILCRVHLVIPKVLDSSPDPSFPSGACPIPDRRCEHSKTQQRPDCKNLPGTFPKISVKHLFDHKCIIALEELVHTFSRLMLHSSYLVSGSSIKLSEIAYLDRLLQLATTTKGTKPSDTQQKCLQLNALWALGESIRALKSSSTDDRYRARFRKTEIFCFQGLKKILEMVESYRVEGGLSPEEEAKESSSSELMAISQCLDNLSVTRYLRGNDQLLELDRLRPASLSRRLDQLIEEDNFQTLKTCLILRLIASSVYVFQGSFQTNLSWVLYYVLAQLGSPNPYVNQHAMATVSELAWHCGYGSVANMLEDNSDYLIHVVSNQLLPHQYDIQAPFVLEHLIRLVGLPAMLPLVEQILLHDLFELLDDFHGYDLVCEQIIGVFRCVMSLINQELESEQAQRKLDVPTASLEEDKKTEEACEIRSGIDEIFEVEQQLASVRWALAGPPADISTDLERFQNLQVARSKWVEFQRSSSFSARASTEKNPQKPFGEIDEHRLAGAEDTPADDNQQESSSSPSMTGYQRIAVELMSKSANFLTHSQATVRRGVSRLIRDAIPILGSSSVSPQESRLLPVIQRFWKMILSRLDEEDSTVLESLQLLSSLCQHVGSFMSRRLVDEIWPRMRQMLESERTPARLRQACLEALLAIVASAPHIIWKEKLVWDIIQSLLSFQARSKSNSILLVEHILAAFDANGFRSSVRVARRAALGLIPAMQFMAHPPSLLSSTSPSSPPACSPPISSG</sequence>
<dbReference type="GO" id="GO:0005737">
    <property type="term" value="C:cytoplasm"/>
    <property type="evidence" value="ECO:0007669"/>
    <property type="project" value="TreeGrafter"/>
</dbReference>
<dbReference type="Pfam" id="PF21547">
    <property type="entry name" value="TTI1"/>
    <property type="match status" value="1"/>
</dbReference>
<dbReference type="Pfam" id="PF24173">
    <property type="entry name" value="TPR_TTI1_N"/>
    <property type="match status" value="1"/>
</dbReference>
<feature type="domain" description="TTI1 N-terminal TPR" evidence="2">
    <location>
        <begin position="238"/>
        <end position="415"/>
    </location>
</feature>
<feature type="region of interest" description="Disordered" evidence="1">
    <location>
        <begin position="1263"/>
        <end position="1283"/>
    </location>
</feature>
<dbReference type="VEuPathDB" id="FungiDB:VP01_2120g1"/>
<comment type="caution">
    <text evidence="4">The sequence shown here is derived from an EMBL/GenBank/DDBJ whole genome shotgun (WGS) entry which is preliminary data.</text>
</comment>
<dbReference type="InterPro" id="IPR057567">
    <property type="entry name" value="TPR_TTI1_C"/>
</dbReference>
<evidence type="ECO:0000313" key="5">
    <source>
        <dbReference type="Proteomes" id="UP000037035"/>
    </source>
</evidence>
<name>A0A0L6VAK9_9BASI</name>
<dbReference type="Pfam" id="PF24181">
    <property type="entry name" value="TPR_TTI1_C"/>
    <property type="match status" value="1"/>
</dbReference>
<dbReference type="Gene3D" id="1.25.10.10">
    <property type="entry name" value="Leucine-rich Repeat Variant"/>
    <property type="match status" value="1"/>
</dbReference>
<dbReference type="InterPro" id="IPR049362">
    <property type="entry name" value="TTI1_rpt"/>
</dbReference>
<dbReference type="PANTHER" id="PTHR18460:SF3">
    <property type="entry name" value="TELO2-INTERACTING PROTEIN 1 HOMOLOG"/>
    <property type="match status" value="1"/>
</dbReference>
<proteinExistence type="predicted"/>
<dbReference type="InterPro" id="IPR057566">
    <property type="entry name" value="TPR_TTI1_N"/>
</dbReference>
<dbReference type="InterPro" id="IPR016024">
    <property type="entry name" value="ARM-type_fold"/>
</dbReference>
<evidence type="ECO:0000259" key="2">
    <source>
        <dbReference type="Pfam" id="PF24173"/>
    </source>
</evidence>
<reference evidence="4 5" key="1">
    <citation type="submission" date="2015-08" db="EMBL/GenBank/DDBJ databases">
        <title>Next Generation Sequencing and Analysis of the Genome of Puccinia sorghi L Schw, the Causal Agent of Maize Common Rust.</title>
        <authorList>
            <person name="Rochi L."/>
            <person name="Burguener G."/>
            <person name="Darino M."/>
            <person name="Turjanski A."/>
            <person name="Kreff E."/>
            <person name="Dieguez M.J."/>
            <person name="Sacco F."/>
        </authorList>
    </citation>
    <scope>NUCLEOTIDE SEQUENCE [LARGE SCALE GENOMIC DNA]</scope>
    <source>
        <strain evidence="4 5">RO10H11247</strain>
    </source>
</reference>
<dbReference type="OrthoDB" id="49511at2759"/>
<evidence type="ECO:0000313" key="4">
    <source>
        <dbReference type="EMBL" id="KNZ57587.1"/>
    </source>
</evidence>
<organism evidence="4 5">
    <name type="scientific">Puccinia sorghi</name>
    <dbReference type="NCBI Taxonomy" id="27349"/>
    <lineage>
        <taxon>Eukaryota</taxon>
        <taxon>Fungi</taxon>
        <taxon>Dikarya</taxon>
        <taxon>Basidiomycota</taxon>
        <taxon>Pucciniomycotina</taxon>
        <taxon>Pucciniomycetes</taxon>
        <taxon>Pucciniales</taxon>
        <taxon>Pucciniaceae</taxon>
        <taxon>Puccinia</taxon>
    </lineage>
</organism>
<dbReference type="Proteomes" id="UP000037035">
    <property type="component" value="Unassembled WGS sequence"/>
</dbReference>
<feature type="region of interest" description="Disordered" evidence="1">
    <location>
        <begin position="339"/>
        <end position="358"/>
    </location>
</feature>
<accession>A0A0L6VAK9</accession>
<gene>
    <name evidence="4" type="ORF">VP01_2120g1</name>
</gene>
<evidence type="ECO:0000259" key="3">
    <source>
        <dbReference type="Pfam" id="PF24181"/>
    </source>
</evidence>
<dbReference type="InterPro" id="IPR011989">
    <property type="entry name" value="ARM-like"/>
</dbReference>
<evidence type="ECO:0000256" key="1">
    <source>
        <dbReference type="SAM" id="MobiDB-lite"/>
    </source>
</evidence>